<dbReference type="Proteomes" id="UP001459277">
    <property type="component" value="Unassembled WGS sequence"/>
</dbReference>
<comment type="caution">
    <text evidence="3">The sequence shown here is derived from an EMBL/GenBank/DDBJ whole genome shotgun (WGS) entry which is preliminary data.</text>
</comment>
<evidence type="ECO:0000313" key="4">
    <source>
        <dbReference type="Proteomes" id="UP001459277"/>
    </source>
</evidence>
<accession>A0AAW2DPV3</accession>
<dbReference type="Pfam" id="PF13456">
    <property type="entry name" value="RVT_3"/>
    <property type="match status" value="1"/>
</dbReference>
<dbReference type="InterPro" id="IPR036397">
    <property type="entry name" value="RNaseH_sf"/>
</dbReference>
<dbReference type="EMBL" id="JAZDWU010000002">
    <property type="protein sequence ID" value="KAL0012627.1"/>
    <property type="molecule type" value="Genomic_DNA"/>
</dbReference>
<dbReference type="InterPro" id="IPR026960">
    <property type="entry name" value="RVT-Znf"/>
</dbReference>
<name>A0AAW2DPV3_9ROSI</name>
<dbReference type="Gene3D" id="3.30.420.10">
    <property type="entry name" value="Ribonuclease H-like superfamily/Ribonuclease H"/>
    <property type="match status" value="1"/>
</dbReference>
<dbReference type="PANTHER" id="PTHR47074:SF48">
    <property type="entry name" value="POLYNUCLEOTIDYL TRANSFERASE, RIBONUCLEASE H-LIKE SUPERFAMILY PROTEIN"/>
    <property type="match status" value="1"/>
</dbReference>
<dbReference type="InterPro" id="IPR052929">
    <property type="entry name" value="RNase_H-like_EbsB-rel"/>
</dbReference>
<evidence type="ECO:0008006" key="5">
    <source>
        <dbReference type="Google" id="ProtNLM"/>
    </source>
</evidence>
<keyword evidence="4" id="KW-1185">Reference proteome</keyword>
<dbReference type="SUPFAM" id="SSF53098">
    <property type="entry name" value="Ribonuclease H-like"/>
    <property type="match status" value="1"/>
</dbReference>
<organism evidence="3 4">
    <name type="scientific">Lithocarpus litseifolius</name>
    <dbReference type="NCBI Taxonomy" id="425828"/>
    <lineage>
        <taxon>Eukaryota</taxon>
        <taxon>Viridiplantae</taxon>
        <taxon>Streptophyta</taxon>
        <taxon>Embryophyta</taxon>
        <taxon>Tracheophyta</taxon>
        <taxon>Spermatophyta</taxon>
        <taxon>Magnoliopsida</taxon>
        <taxon>eudicotyledons</taxon>
        <taxon>Gunneridae</taxon>
        <taxon>Pentapetalae</taxon>
        <taxon>rosids</taxon>
        <taxon>fabids</taxon>
        <taxon>Fagales</taxon>
        <taxon>Fagaceae</taxon>
        <taxon>Lithocarpus</taxon>
    </lineage>
</organism>
<reference evidence="3 4" key="1">
    <citation type="submission" date="2024-01" db="EMBL/GenBank/DDBJ databases">
        <title>A telomere-to-telomere, gap-free genome of sweet tea (Lithocarpus litseifolius).</title>
        <authorList>
            <person name="Zhou J."/>
        </authorList>
    </citation>
    <scope>NUCLEOTIDE SEQUENCE [LARGE SCALE GENOMIC DNA]</scope>
    <source>
        <strain evidence="3">Zhou-2022a</strain>
        <tissue evidence="3">Leaf</tissue>
    </source>
</reference>
<dbReference type="InterPro" id="IPR012337">
    <property type="entry name" value="RNaseH-like_sf"/>
</dbReference>
<evidence type="ECO:0000313" key="3">
    <source>
        <dbReference type="EMBL" id="KAL0012627.1"/>
    </source>
</evidence>
<dbReference type="CDD" id="cd06222">
    <property type="entry name" value="RNase_H_like"/>
    <property type="match status" value="1"/>
</dbReference>
<dbReference type="GO" id="GO:0003676">
    <property type="term" value="F:nucleic acid binding"/>
    <property type="evidence" value="ECO:0007669"/>
    <property type="project" value="InterPro"/>
</dbReference>
<feature type="domain" description="RNase H type-1" evidence="1">
    <location>
        <begin position="364"/>
        <end position="486"/>
    </location>
</feature>
<dbReference type="InterPro" id="IPR044730">
    <property type="entry name" value="RNase_H-like_dom_plant"/>
</dbReference>
<evidence type="ECO:0000259" key="1">
    <source>
        <dbReference type="Pfam" id="PF13456"/>
    </source>
</evidence>
<dbReference type="Pfam" id="PF13966">
    <property type="entry name" value="zf-RVT"/>
    <property type="match status" value="1"/>
</dbReference>
<proteinExistence type="predicted"/>
<dbReference type="GO" id="GO:0004523">
    <property type="term" value="F:RNA-DNA hybrid ribonuclease activity"/>
    <property type="evidence" value="ECO:0007669"/>
    <property type="project" value="InterPro"/>
</dbReference>
<sequence length="515" mass="58605">MEGGMGFRDLRAFNLAMLAKQGWRMIQDNDSLLYKCLKARYFPHSSFLDAKESPGCSYTWRSLVAALPILQAGYCWRVGNGSSIRVIGDRWIPNHPTNKVLHPNHDLLDEMAVSELINPETHVWRTELIHLSFHPDDAEAICRIQLSRRQVADSIIWSYNKNGNFSVKSAYKVARKIQGEVRAESSASTAGKKVWHILWSLKIPNKVKVFGWRAYTEILPTRANLVQRRVIPDDKCPICLRELETTIHAIWECAAVQDIWAGSCRKLQKRSLIHTDMMQLMDYLIDRLTREELELFWVQAWFAWNQRNRVLFGGTLMDPRILNRRAEEFLTDYKAAQVQLTVTQVEQHGSATWQPPPSSVYKLNFDAAIFAELDRTGVGAIIRNEHGQVMAAMTASGPKVSSSEEAELLACRRSMEFAVDAGFTKLIIEGDNVNVMQAISSSRINCSILGYVVDDIRHLIHCLEWARTSFTRRGGNKVAHALAQHARNSLDNDVYWMEDSPPPAVETLIQDVMLL</sequence>
<protein>
    <recommendedName>
        <fullName evidence="5">Reverse transcriptase</fullName>
    </recommendedName>
</protein>
<dbReference type="PANTHER" id="PTHR47074">
    <property type="entry name" value="BNAC02G40300D PROTEIN"/>
    <property type="match status" value="1"/>
</dbReference>
<dbReference type="AlphaFoldDB" id="A0AAW2DPV3"/>
<gene>
    <name evidence="3" type="ORF">SO802_007735</name>
</gene>
<evidence type="ECO:0000259" key="2">
    <source>
        <dbReference type="Pfam" id="PF13966"/>
    </source>
</evidence>
<dbReference type="InterPro" id="IPR002156">
    <property type="entry name" value="RNaseH_domain"/>
</dbReference>
<feature type="domain" description="Reverse transcriptase zinc-binding" evidence="2">
    <location>
        <begin position="165"/>
        <end position="260"/>
    </location>
</feature>